<evidence type="ECO:0000313" key="1">
    <source>
        <dbReference type="EMBL" id="GAI15008.1"/>
    </source>
</evidence>
<comment type="caution">
    <text evidence="1">The sequence shown here is derived from an EMBL/GenBank/DDBJ whole genome shotgun (WGS) entry which is preliminary data.</text>
</comment>
<name>X1L7M8_9ZZZZ</name>
<reference evidence="1" key="1">
    <citation type="journal article" date="2014" name="Front. Microbiol.">
        <title>High frequency of phylogenetically diverse reductive dehalogenase-homologous genes in deep subseafloor sedimentary metagenomes.</title>
        <authorList>
            <person name="Kawai M."/>
            <person name="Futagami T."/>
            <person name="Toyoda A."/>
            <person name="Takaki Y."/>
            <person name="Nishi S."/>
            <person name="Hori S."/>
            <person name="Arai W."/>
            <person name="Tsubouchi T."/>
            <person name="Morono Y."/>
            <person name="Uchiyama I."/>
            <person name="Ito T."/>
            <person name="Fujiyama A."/>
            <person name="Inagaki F."/>
            <person name="Takami H."/>
        </authorList>
    </citation>
    <scope>NUCLEOTIDE SEQUENCE</scope>
    <source>
        <strain evidence="1">Expedition CK06-06</strain>
    </source>
</reference>
<accession>X1L7M8</accession>
<sequence>SFLGVVGLVYFFIGIGHCYSMGSAFQCAQDHWRSSILANMGISSYR</sequence>
<gene>
    <name evidence="1" type="ORF">S06H3_18439</name>
</gene>
<dbReference type="AlphaFoldDB" id="X1L7M8"/>
<proteinExistence type="predicted"/>
<organism evidence="1">
    <name type="scientific">marine sediment metagenome</name>
    <dbReference type="NCBI Taxonomy" id="412755"/>
    <lineage>
        <taxon>unclassified sequences</taxon>
        <taxon>metagenomes</taxon>
        <taxon>ecological metagenomes</taxon>
    </lineage>
</organism>
<feature type="non-terminal residue" evidence="1">
    <location>
        <position position="1"/>
    </location>
</feature>
<protein>
    <submittedName>
        <fullName evidence="1">Uncharacterized protein</fullName>
    </submittedName>
</protein>
<dbReference type="EMBL" id="BARV01009327">
    <property type="protein sequence ID" value="GAI15008.1"/>
    <property type="molecule type" value="Genomic_DNA"/>
</dbReference>